<gene>
    <name evidence="3" type="ORF">ANIA_00975</name>
</gene>
<dbReference type="Gene3D" id="3.30.420.10">
    <property type="entry name" value="Ribonuclease H-like superfamily/Ribonuclease H"/>
    <property type="match status" value="1"/>
</dbReference>
<dbReference type="Pfam" id="PF05225">
    <property type="entry name" value="HTH_psq"/>
    <property type="match status" value="1"/>
</dbReference>
<feature type="domain" description="DDE-1" evidence="1">
    <location>
        <begin position="160"/>
        <end position="328"/>
    </location>
</feature>
<dbReference type="GO" id="GO:0003677">
    <property type="term" value="F:DNA binding"/>
    <property type="evidence" value="ECO:0000318"/>
    <property type="project" value="GO_Central"/>
</dbReference>
<accession>C8VUE3</accession>
<dbReference type="Gene3D" id="1.10.10.60">
    <property type="entry name" value="Homeodomain-like"/>
    <property type="match status" value="1"/>
</dbReference>
<evidence type="ECO:0000313" key="3">
    <source>
        <dbReference type="EMBL" id="CBF88413.1"/>
    </source>
</evidence>
<dbReference type="STRING" id="227321.Q5BEQ5"/>
<dbReference type="RefSeq" id="XP_658579.1">
    <property type="nucleotide sequence ID" value="XM_653487.1"/>
</dbReference>
<dbReference type="AlphaFoldDB" id="Q5BEQ5"/>
<dbReference type="InterPro" id="IPR009057">
    <property type="entry name" value="Homeodomain-like_sf"/>
</dbReference>
<dbReference type="eggNOG" id="KOG3105">
    <property type="taxonomic scope" value="Eukaryota"/>
</dbReference>
<feature type="domain" description="HTH psq-type" evidence="2">
    <location>
        <begin position="16"/>
        <end position="56"/>
    </location>
</feature>
<organism evidence="3 4">
    <name type="scientific">Emericella nidulans (strain FGSC A4 / ATCC 38163 / CBS 112.46 / NRRL 194 / M139)</name>
    <name type="common">Aspergillus nidulans</name>
    <dbReference type="NCBI Taxonomy" id="227321"/>
    <lineage>
        <taxon>Eukaryota</taxon>
        <taxon>Fungi</taxon>
        <taxon>Dikarya</taxon>
        <taxon>Ascomycota</taxon>
        <taxon>Pezizomycotina</taxon>
        <taxon>Eurotiomycetes</taxon>
        <taxon>Eurotiomycetidae</taxon>
        <taxon>Eurotiales</taxon>
        <taxon>Aspergillaceae</taxon>
        <taxon>Aspergillus</taxon>
        <taxon>Aspergillus subgen. Nidulantes</taxon>
    </lineage>
</organism>
<dbReference type="VEuPathDB" id="FungiDB:AN0975"/>
<dbReference type="InterPro" id="IPR050863">
    <property type="entry name" value="CenT-Element_Derived"/>
</dbReference>
<dbReference type="InterPro" id="IPR007889">
    <property type="entry name" value="HTH_Psq"/>
</dbReference>
<keyword evidence="4" id="KW-1185">Reference proteome</keyword>
<dbReference type="PANTHER" id="PTHR19303">
    <property type="entry name" value="TRANSPOSON"/>
    <property type="match status" value="1"/>
</dbReference>
<sequence>MPRVRVSSSQNCHEKEGRLLLAVQAIKKKEITSIREAARRFNVPESTLRTRLRGTTNRAESRANGHKLTEIEEERGAAPTKAHVREMANILLAKPKQENPKVIQAWFNTVRATIEQYGILPDDIYNFDETGFAMGLCAHQKVITKSESCGRRPVLQPGNREWVTAIESISASGWALPPTLIFKGKQYNQAWFTGLPPDWRFEISTNGWTTNEISLRWLQKQFIPSTEHRTRGRYQLLVLDGHGSHLTPEFDQICTDHNIIPLCMPAHSSHLLQPLDIGCFAVLKRSYASLVDQKMRLGISHIDKLDFLAAYPQARISTFKLDTIRNSFRAAGLVPLNPEPVLSKLSIQARTPTPPGSRGSQASTFCPHTPANVDELLKQASLLRDFLKQRSKSPPSPSHNALNQLIKGCQIAMQKGILLEQENRALRAENAIQRRKRARTHRWIAHDNGLSVQEATELEEAQ</sequence>
<protein>
    <submittedName>
        <fullName evidence="3">Transposase Tan1-Aspergillus niger (ANG_orthologue An07g09460)</fullName>
    </submittedName>
</protein>
<reference evidence="4" key="2">
    <citation type="journal article" date="2009" name="Fungal Genet. Biol.">
        <title>The 2008 update of the Aspergillus nidulans genome annotation: a community effort.</title>
        <authorList>
            <person name="Wortman J.R."/>
            <person name="Gilsenan J.M."/>
            <person name="Joardar V."/>
            <person name="Deegan J."/>
            <person name="Clutterbuck J."/>
            <person name="Andersen M.R."/>
            <person name="Archer D."/>
            <person name="Bencina M."/>
            <person name="Braus G."/>
            <person name="Coutinho P."/>
            <person name="von Dohren H."/>
            <person name="Doonan J."/>
            <person name="Driessen A.J."/>
            <person name="Durek P."/>
            <person name="Espeso E."/>
            <person name="Fekete E."/>
            <person name="Flipphi M."/>
            <person name="Estrada C.G."/>
            <person name="Geysens S."/>
            <person name="Goldman G."/>
            <person name="de Groot P.W."/>
            <person name="Hansen K."/>
            <person name="Harris S.D."/>
            <person name="Heinekamp T."/>
            <person name="Helmstaedt K."/>
            <person name="Henrissat B."/>
            <person name="Hofmann G."/>
            <person name="Homan T."/>
            <person name="Horio T."/>
            <person name="Horiuchi H."/>
            <person name="James S."/>
            <person name="Jones M."/>
            <person name="Karaffa L."/>
            <person name="Karanyi Z."/>
            <person name="Kato M."/>
            <person name="Keller N."/>
            <person name="Kelly D.E."/>
            <person name="Kiel J.A."/>
            <person name="Kim J.M."/>
            <person name="van der Klei I.J."/>
            <person name="Klis F.M."/>
            <person name="Kovalchuk A."/>
            <person name="Krasevec N."/>
            <person name="Kubicek C.P."/>
            <person name="Liu B."/>
            <person name="Maccabe A."/>
            <person name="Meyer V."/>
            <person name="Mirabito P."/>
            <person name="Miskei M."/>
            <person name="Mos M."/>
            <person name="Mullins J."/>
            <person name="Nelson D.R."/>
            <person name="Nielsen J."/>
            <person name="Oakley B.R."/>
            <person name="Osmani S.A."/>
            <person name="Pakula T."/>
            <person name="Paszewski A."/>
            <person name="Paulsen I."/>
            <person name="Pilsyk S."/>
            <person name="Pocsi I."/>
            <person name="Punt P.J."/>
            <person name="Ram A.F."/>
            <person name="Ren Q."/>
            <person name="Robellet X."/>
            <person name="Robson G."/>
            <person name="Seiboth B."/>
            <person name="van Solingen P."/>
            <person name="Specht T."/>
            <person name="Sun J."/>
            <person name="Taheri-Talesh N."/>
            <person name="Takeshita N."/>
            <person name="Ussery D."/>
            <person name="vanKuyk P.A."/>
            <person name="Visser H."/>
            <person name="van de Vondervoort P.J."/>
            <person name="de Vries R.P."/>
            <person name="Walton J."/>
            <person name="Xiang X."/>
            <person name="Xiong Y."/>
            <person name="Zeng A.P."/>
            <person name="Brandt B.W."/>
            <person name="Cornell M.J."/>
            <person name="van den Hondel C.A."/>
            <person name="Visser J."/>
            <person name="Oliver S.G."/>
            <person name="Turner G."/>
        </authorList>
    </citation>
    <scope>GENOME REANNOTATION</scope>
    <source>
        <strain evidence="4">FGSC A4 / ATCC 38163 / CBS 112.46 / NRRL 194 / M139</strain>
    </source>
</reference>
<dbReference type="SUPFAM" id="SSF46689">
    <property type="entry name" value="Homeodomain-like"/>
    <property type="match status" value="1"/>
</dbReference>
<dbReference type="GeneID" id="2876752"/>
<name>Q5BEQ5_EMENI</name>
<proteinExistence type="predicted"/>
<dbReference type="InParanoid" id="Q5BEQ5"/>
<dbReference type="InterPro" id="IPR036397">
    <property type="entry name" value="RNaseH_sf"/>
</dbReference>
<dbReference type="KEGG" id="ani:ANIA_00975"/>
<dbReference type="PANTHER" id="PTHR19303:SF62">
    <property type="entry name" value="HTH CENPB-TYPE DOMAIN-CONTAINING PROTEIN-RELATED"/>
    <property type="match status" value="1"/>
</dbReference>
<evidence type="ECO:0000259" key="2">
    <source>
        <dbReference type="Pfam" id="PF05225"/>
    </source>
</evidence>
<dbReference type="Proteomes" id="UP000000560">
    <property type="component" value="Chromosome VIII"/>
</dbReference>
<accession>Q5BEQ5</accession>
<dbReference type="HOGENOM" id="CLU_013929_4_0_1"/>
<dbReference type="GO" id="GO:0005634">
    <property type="term" value="C:nucleus"/>
    <property type="evidence" value="ECO:0000318"/>
    <property type="project" value="GO_Central"/>
</dbReference>
<dbReference type="OMA" id="IARTEIC"/>
<reference evidence="4" key="1">
    <citation type="journal article" date="2005" name="Nature">
        <title>Sequencing of Aspergillus nidulans and comparative analysis with A. fumigatus and A. oryzae.</title>
        <authorList>
            <person name="Galagan J.E."/>
            <person name="Calvo S.E."/>
            <person name="Cuomo C."/>
            <person name="Ma L.J."/>
            <person name="Wortman J.R."/>
            <person name="Batzoglou S."/>
            <person name="Lee S.I."/>
            <person name="Basturkmen M."/>
            <person name="Spevak C.C."/>
            <person name="Clutterbuck J."/>
            <person name="Kapitonov V."/>
            <person name="Jurka J."/>
            <person name="Scazzocchio C."/>
            <person name="Farman M."/>
            <person name="Butler J."/>
            <person name="Purcell S."/>
            <person name="Harris S."/>
            <person name="Braus G.H."/>
            <person name="Draht O."/>
            <person name="Busch S."/>
            <person name="D'Enfert C."/>
            <person name="Bouchier C."/>
            <person name="Goldman G.H."/>
            <person name="Bell-Pedersen D."/>
            <person name="Griffiths-Jones S."/>
            <person name="Doonan J.H."/>
            <person name="Yu J."/>
            <person name="Vienken K."/>
            <person name="Pain A."/>
            <person name="Freitag M."/>
            <person name="Selker E.U."/>
            <person name="Archer D.B."/>
            <person name="Penalva M.A."/>
            <person name="Oakley B.R."/>
            <person name="Momany M."/>
            <person name="Tanaka T."/>
            <person name="Kumagai T."/>
            <person name="Asai K."/>
            <person name="Machida M."/>
            <person name="Nierman W.C."/>
            <person name="Denning D.W."/>
            <person name="Caddick M."/>
            <person name="Hynes M."/>
            <person name="Paoletti M."/>
            <person name="Fischer R."/>
            <person name="Miller B."/>
            <person name="Dyer P."/>
            <person name="Sachs M.S."/>
            <person name="Osmani S.A."/>
            <person name="Birren B.W."/>
        </authorList>
    </citation>
    <scope>NUCLEOTIDE SEQUENCE [LARGE SCALE GENOMIC DNA]</scope>
    <source>
        <strain evidence="4">FGSC A4 / ATCC 38163 / CBS 112.46 / NRRL 194 / M139</strain>
    </source>
</reference>
<dbReference type="OrthoDB" id="4510550at2759"/>
<dbReference type="InterPro" id="IPR004875">
    <property type="entry name" value="DDE_SF_endonuclease_dom"/>
</dbReference>
<evidence type="ECO:0000259" key="1">
    <source>
        <dbReference type="Pfam" id="PF03184"/>
    </source>
</evidence>
<dbReference type="Pfam" id="PF03184">
    <property type="entry name" value="DDE_1"/>
    <property type="match status" value="1"/>
</dbReference>
<dbReference type="EMBL" id="BN001308">
    <property type="protein sequence ID" value="CBF88413.1"/>
    <property type="molecule type" value="Genomic_DNA"/>
</dbReference>
<evidence type="ECO:0000313" key="4">
    <source>
        <dbReference type="Proteomes" id="UP000000560"/>
    </source>
</evidence>